<name>A0A9W9ZZG8_9CNID</name>
<keyword evidence="2" id="KW-0732">Signal</keyword>
<dbReference type="AlphaFoldDB" id="A0A9W9ZZG8"/>
<proteinExistence type="predicted"/>
<evidence type="ECO:0000313" key="5">
    <source>
        <dbReference type="Proteomes" id="UP001163046"/>
    </source>
</evidence>
<protein>
    <recommendedName>
        <fullName evidence="3">Ig-like domain-containing protein</fullName>
    </recommendedName>
</protein>
<keyword evidence="1" id="KW-0812">Transmembrane</keyword>
<dbReference type="InterPro" id="IPR007110">
    <property type="entry name" value="Ig-like_dom"/>
</dbReference>
<feature type="transmembrane region" description="Helical" evidence="1">
    <location>
        <begin position="200"/>
        <end position="221"/>
    </location>
</feature>
<evidence type="ECO:0000256" key="2">
    <source>
        <dbReference type="SAM" id="SignalP"/>
    </source>
</evidence>
<evidence type="ECO:0000259" key="3">
    <source>
        <dbReference type="PROSITE" id="PS50835"/>
    </source>
</evidence>
<accession>A0A9W9ZZG8</accession>
<sequence length="264" mass="29133">MMLFKMGLKCFPWLFVFPLSAVLTERASVPVVTIFAVAGMPTVQLPCSAIHHVNPAISSRDIELMWAYAMKEKAGTTGWRMVIVKNKDGQLTETFRQPILGGNMFANTSQKNEQFYGRVNVTQPYGNLVISQVKVNDAGYFLCHYKVYKNMRSKEHGKSIVELIVEAPAQTGCNDTYPGNATAGNSNDDTDCPCTIWKTLFGVLVGFLILLGLSGVLYKLYPHYCKHEQSILLVGDGSPRSGNAYVVGNCEEETSVEDRGDNGQ</sequence>
<dbReference type="Gene3D" id="2.60.40.10">
    <property type="entry name" value="Immunoglobulins"/>
    <property type="match status" value="1"/>
</dbReference>
<evidence type="ECO:0000256" key="1">
    <source>
        <dbReference type="SAM" id="Phobius"/>
    </source>
</evidence>
<dbReference type="EMBL" id="MU825413">
    <property type="protein sequence ID" value="KAJ7390696.1"/>
    <property type="molecule type" value="Genomic_DNA"/>
</dbReference>
<dbReference type="PROSITE" id="PS50835">
    <property type="entry name" value="IG_LIKE"/>
    <property type="match status" value="1"/>
</dbReference>
<evidence type="ECO:0000313" key="4">
    <source>
        <dbReference type="EMBL" id="KAJ7390696.1"/>
    </source>
</evidence>
<keyword evidence="1" id="KW-0472">Membrane</keyword>
<feature type="signal peptide" evidence="2">
    <location>
        <begin position="1"/>
        <end position="26"/>
    </location>
</feature>
<organism evidence="4 5">
    <name type="scientific">Desmophyllum pertusum</name>
    <dbReference type="NCBI Taxonomy" id="174260"/>
    <lineage>
        <taxon>Eukaryota</taxon>
        <taxon>Metazoa</taxon>
        <taxon>Cnidaria</taxon>
        <taxon>Anthozoa</taxon>
        <taxon>Hexacorallia</taxon>
        <taxon>Scleractinia</taxon>
        <taxon>Caryophylliina</taxon>
        <taxon>Caryophylliidae</taxon>
        <taxon>Desmophyllum</taxon>
    </lineage>
</organism>
<dbReference type="Proteomes" id="UP001163046">
    <property type="component" value="Unassembled WGS sequence"/>
</dbReference>
<reference evidence="4" key="1">
    <citation type="submission" date="2023-01" db="EMBL/GenBank/DDBJ databases">
        <title>Genome assembly of the deep-sea coral Lophelia pertusa.</title>
        <authorList>
            <person name="Herrera S."/>
            <person name="Cordes E."/>
        </authorList>
    </citation>
    <scope>NUCLEOTIDE SEQUENCE</scope>
    <source>
        <strain evidence="4">USNM1676648</strain>
        <tissue evidence="4">Polyp</tissue>
    </source>
</reference>
<dbReference type="InterPro" id="IPR013783">
    <property type="entry name" value="Ig-like_fold"/>
</dbReference>
<keyword evidence="5" id="KW-1185">Reference proteome</keyword>
<comment type="caution">
    <text evidence="4">The sequence shown here is derived from an EMBL/GenBank/DDBJ whole genome shotgun (WGS) entry which is preliminary data.</text>
</comment>
<gene>
    <name evidence="4" type="ORF">OS493_023409</name>
</gene>
<feature type="chain" id="PRO_5040766068" description="Ig-like domain-containing protein" evidence="2">
    <location>
        <begin position="27"/>
        <end position="264"/>
    </location>
</feature>
<feature type="domain" description="Ig-like" evidence="3">
    <location>
        <begin position="30"/>
        <end position="143"/>
    </location>
</feature>
<keyword evidence="1" id="KW-1133">Transmembrane helix</keyword>